<dbReference type="PRINTS" id="PR00463">
    <property type="entry name" value="EP450I"/>
</dbReference>
<feature type="binding site" description="axial binding residue" evidence="9">
    <location>
        <position position="441"/>
    </location>
    <ligand>
        <name>heme</name>
        <dbReference type="ChEBI" id="CHEBI:30413"/>
    </ligand>
    <ligandPart>
        <name>Fe</name>
        <dbReference type="ChEBI" id="CHEBI:18248"/>
    </ligandPart>
</feature>
<dbReference type="GO" id="GO:0016705">
    <property type="term" value="F:oxidoreductase activity, acting on paired donors, with incorporation or reduction of molecular oxygen"/>
    <property type="evidence" value="ECO:0007669"/>
    <property type="project" value="InterPro"/>
</dbReference>
<protein>
    <recommendedName>
        <fullName evidence="13">Cytochrome P450</fullName>
    </recommendedName>
</protein>
<dbReference type="InterPro" id="IPR036396">
    <property type="entry name" value="Cyt_P450_sf"/>
</dbReference>
<dbReference type="Proteomes" id="UP000053989">
    <property type="component" value="Unassembled WGS sequence"/>
</dbReference>
<evidence type="ECO:0000256" key="3">
    <source>
        <dbReference type="ARBA" id="ARBA00010617"/>
    </source>
</evidence>
<comment type="similarity">
    <text evidence="3 10">Belongs to the cytochrome P450 family.</text>
</comment>
<evidence type="ECO:0000313" key="11">
    <source>
        <dbReference type="EMBL" id="KIM58375.1"/>
    </source>
</evidence>
<evidence type="ECO:0008006" key="13">
    <source>
        <dbReference type="Google" id="ProtNLM"/>
    </source>
</evidence>
<dbReference type="OrthoDB" id="2789670at2759"/>
<keyword evidence="6 10" id="KW-0560">Oxidoreductase</keyword>
<keyword evidence="5 9" id="KW-0479">Metal-binding</keyword>
<dbReference type="PANTHER" id="PTHR46300:SF7">
    <property type="entry name" value="P450, PUTATIVE (EUROFUNG)-RELATED"/>
    <property type="match status" value="1"/>
</dbReference>
<keyword evidence="7 9" id="KW-0408">Iron</keyword>
<dbReference type="EMBL" id="KN822087">
    <property type="protein sequence ID" value="KIM58375.1"/>
    <property type="molecule type" value="Genomic_DNA"/>
</dbReference>
<dbReference type="STRING" id="1036808.A0A0C3DCC8"/>
<comment type="cofactor">
    <cofactor evidence="1 9">
        <name>heme</name>
        <dbReference type="ChEBI" id="CHEBI:30413"/>
    </cofactor>
</comment>
<accession>A0A0C3DCC8</accession>
<organism evidence="11 12">
    <name type="scientific">Scleroderma citrinum Foug A</name>
    <dbReference type="NCBI Taxonomy" id="1036808"/>
    <lineage>
        <taxon>Eukaryota</taxon>
        <taxon>Fungi</taxon>
        <taxon>Dikarya</taxon>
        <taxon>Basidiomycota</taxon>
        <taxon>Agaricomycotina</taxon>
        <taxon>Agaricomycetes</taxon>
        <taxon>Agaricomycetidae</taxon>
        <taxon>Boletales</taxon>
        <taxon>Sclerodermatineae</taxon>
        <taxon>Sclerodermataceae</taxon>
        <taxon>Scleroderma</taxon>
    </lineage>
</organism>
<dbReference type="HOGENOM" id="CLU_001570_2_3_1"/>
<dbReference type="PANTHER" id="PTHR46300">
    <property type="entry name" value="P450, PUTATIVE (EUROFUNG)-RELATED-RELATED"/>
    <property type="match status" value="1"/>
</dbReference>
<name>A0A0C3DCC8_9AGAM</name>
<dbReference type="SUPFAM" id="SSF48264">
    <property type="entry name" value="Cytochrome P450"/>
    <property type="match status" value="1"/>
</dbReference>
<dbReference type="GO" id="GO:0004497">
    <property type="term" value="F:monooxygenase activity"/>
    <property type="evidence" value="ECO:0007669"/>
    <property type="project" value="UniProtKB-KW"/>
</dbReference>
<evidence type="ECO:0000256" key="2">
    <source>
        <dbReference type="ARBA" id="ARBA00005179"/>
    </source>
</evidence>
<evidence type="ECO:0000256" key="8">
    <source>
        <dbReference type="ARBA" id="ARBA00023033"/>
    </source>
</evidence>
<keyword evidence="12" id="KW-1185">Reference proteome</keyword>
<evidence type="ECO:0000313" key="12">
    <source>
        <dbReference type="Proteomes" id="UP000053989"/>
    </source>
</evidence>
<evidence type="ECO:0000256" key="9">
    <source>
        <dbReference type="PIRSR" id="PIRSR602401-1"/>
    </source>
</evidence>
<dbReference type="InterPro" id="IPR017972">
    <property type="entry name" value="Cyt_P450_CS"/>
</dbReference>
<evidence type="ECO:0000256" key="4">
    <source>
        <dbReference type="ARBA" id="ARBA00022617"/>
    </source>
</evidence>
<dbReference type="GO" id="GO:0020037">
    <property type="term" value="F:heme binding"/>
    <property type="evidence" value="ECO:0007669"/>
    <property type="project" value="InterPro"/>
</dbReference>
<reference evidence="12" key="2">
    <citation type="submission" date="2015-01" db="EMBL/GenBank/DDBJ databases">
        <title>Evolutionary Origins and Diversification of the Mycorrhizal Mutualists.</title>
        <authorList>
            <consortium name="DOE Joint Genome Institute"/>
            <consortium name="Mycorrhizal Genomics Consortium"/>
            <person name="Kohler A."/>
            <person name="Kuo A."/>
            <person name="Nagy L.G."/>
            <person name="Floudas D."/>
            <person name="Copeland A."/>
            <person name="Barry K.W."/>
            <person name="Cichocki N."/>
            <person name="Veneault-Fourrey C."/>
            <person name="LaButti K."/>
            <person name="Lindquist E.A."/>
            <person name="Lipzen A."/>
            <person name="Lundell T."/>
            <person name="Morin E."/>
            <person name="Murat C."/>
            <person name="Riley R."/>
            <person name="Ohm R."/>
            <person name="Sun H."/>
            <person name="Tunlid A."/>
            <person name="Henrissat B."/>
            <person name="Grigoriev I.V."/>
            <person name="Hibbett D.S."/>
            <person name="Martin F."/>
        </authorList>
    </citation>
    <scope>NUCLEOTIDE SEQUENCE [LARGE SCALE GENOMIC DNA]</scope>
    <source>
        <strain evidence="12">Foug A</strain>
    </source>
</reference>
<evidence type="ECO:0000256" key="10">
    <source>
        <dbReference type="RuleBase" id="RU000461"/>
    </source>
</evidence>
<dbReference type="InterPro" id="IPR002401">
    <property type="entry name" value="Cyt_P450_E_grp-I"/>
</dbReference>
<reference evidence="11 12" key="1">
    <citation type="submission" date="2014-04" db="EMBL/GenBank/DDBJ databases">
        <authorList>
            <consortium name="DOE Joint Genome Institute"/>
            <person name="Kuo A."/>
            <person name="Kohler A."/>
            <person name="Nagy L.G."/>
            <person name="Floudas D."/>
            <person name="Copeland A."/>
            <person name="Barry K.W."/>
            <person name="Cichocki N."/>
            <person name="Veneault-Fourrey C."/>
            <person name="LaButti K."/>
            <person name="Lindquist E.A."/>
            <person name="Lipzen A."/>
            <person name="Lundell T."/>
            <person name="Morin E."/>
            <person name="Murat C."/>
            <person name="Sun H."/>
            <person name="Tunlid A."/>
            <person name="Henrissat B."/>
            <person name="Grigoriev I.V."/>
            <person name="Hibbett D.S."/>
            <person name="Martin F."/>
            <person name="Nordberg H.P."/>
            <person name="Cantor M.N."/>
            <person name="Hua S.X."/>
        </authorList>
    </citation>
    <scope>NUCLEOTIDE SEQUENCE [LARGE SCALE GENOMIC DNA]</scope>
    <source>
        <strain evidence="11 12">Foug A</strain>
    </source>
</reference>
<evidence type="ECO:0000256" key="5">
    <source>
        <dbReference type="ARBA" id="ARBA00022723"/>
    </source>
</evidence>
<comment type="pathway">
    <text evidence="2">Secondary metabolite biosynthesis.</text>
</comment>
<dbReference type="InterPro" id="IPR050364">
    <property type="entry name" value="Cytochrome_P450_fung"/>
</dbReference>
<evidence type="ECO:0000256" key="1">
    <source>
        <dbReference type="ARBA" id="ARBA00001971"/>
    </source>
</evidence>
<keyword evidence="4 9" id="KW-0349">Heme</keyword>
<proteinExistence type="inferred from homology"/>
<dbReference type="Pfam" id="PF00067">
    <property type="entry name" value="p450"/>
    <property type="match status" value="1"/>
</dbReference>
<dbReference type="GO" id="GO:0005506">
    <property type="term" value="F:iron ion binding"/>
    <property type="evidence" value="ECO:0007669"/>
    <property type="project" value="InterPro"/>
</dbReference>
<dbReference type="AlphaFoldDB" id="A0A0C3DCC8"/>
<dbReference type="Gene3D" id="1.10.630.10">
    <property type="entry name" value="Cytochrome P450"/>
    <property type="match status" value="1"/>
</dbReference>
<sequence length="515" mass="58457">MDFAIPTLCSTLIASFAFVVLRTWRISRTRRSRLRSLPGPKGLPFIGNVFDINISAPWLTYTEWGKRYGGIVHCTLFGRDFVIINEKKIVHELLELRGAIYADRPSLSFIDFFGLDFNTAIKPYGKRWRLHRKMFNLAFNKRASMTYKPIQMQKVRQMLQKLVATPQDYVKHAEAFSGSVIMAISYGYNSMPEDDPFVSKAMRHAELVINVVTTERAAIYSALPILSYIPSWLPGGRYKKWAGHIRALGREVRDEPVNYVKQNMSSDSVRNSLVNLLLARDIARDESCGHEEVVKEAAATAFLAAQDTTFSVMLVFILAMIRYPEVQIKAQEEIDRVVGQDRLPDFSDREILPYVQCVFIETMRWKPVAPLAVPHATLSDDIYDGMYVPKGSTVLINTWAITQNEEHYPNPTVFIPERHLNADGKFAEDSVPVFGFGRRICPGRHLADQSVWSLMVSILATLHITKAKDELGNEIDVQPEFTTGIVVHPKPFPCCIKPRSAKAEQLIRESNTVDE</sequence>
<evidence type="ECO:0000256" key="6">
    <source>
        <dbReference type="ARBA" id="ARBA00023002"/>
    </source>
</evidence>
<dbReference type="PROSITE" id="PS00086">
    <property type="entry name" value="CYTOCHROME_P450"/>
    <property type="match status" value="1"/>
</dbReference>
<gene>
    <name evidence="11" type="ORF">SCLCIDRAFT_1096223</name>
</gene>
<keyword evidence="8 10" id="KW-0503">Monooxygenase</keyword>
<dbReference type="InParanoid" id="A0A0C3DCC8"/>
<evidence type="ECO:0000256" key="7">
    <source>
        <dbReference type="ARBA" id="ARBA00023004"/>
    </source>
</evidence>
<dbReference type="InterPro" id="IPR001128">
    <property type="entry name" value="Cyt_P450"/>
</dbReference>
<dbReference type="CDD" id="cd11065">
    <property type="entry name" value="CYP64-like"/>
    <property type="match status" value="1"/>
</dbReference>